<feature type="transmembrane region" description="Helical" evidence="1">
    <location>
        <begin position="126"/>
        <end position="144"/>
    </location>
</feature>
<gene>
    <name evidence="3" type="ORF">ACFSW6_04560</name>
</gene>
<feature type="transmembrane region" description="Helical" evidence="1">
    <location>
        <begin position="286"/>
        <end position="305"/>
    </location>
</feature>
<dbReference type="Proteomes" id="UP001597463">
    <property type="component" value="Unassembled WGS sequence"/>
</dbReference>
<feature type="transmembrane region" description="Helical" evidence="1">
    <location>
        <begin position="312"/>
        <end position="329"/>
    </location>
</feature>
<keyword evidence="1" id="KW-0472">Membrane</keyword>
<feature type="transmembrane region" description="Helical" evidence="1">
    <location>
        <begin position="20"/>
        <end position="39"/>
    </location>
</feature>
<feature type="transmembrane region" description="Helical" evidence="1">
    <location>
        <begin position="253"/>
        <end position="274"/>
    </location>
</feature>
<reference evidence="4" key="1">
    <citation type="journal article" date="2019" name="Int. J. Syst. Evol. Microbiol.">
        <title>The Global Catalogue of Microorganisms (GCM) 10K type strain sequencing project: providing services to taxonomists for standard genome sequencing and annotation.</title>
        <authorList>
            <consortium name="The Broad Institute Genomics Platform"/>
            <consortium name="The Broad Institute Genome Sequencing Center for Infectious Disease"/>
            <person name="Wu L."/>
            <person name="Ma J."/>
        </authorList>
    </citation>
    <scope>NUCLEOTIDE SEQUENCE [LARGE SCALE GENOMIC DNA]</scope>
    <source>
        <strain evidence="4">TISTR 1906</strain>
    </source>
</reference>
<dbReference type="InterPro" id="IPR006976">
    <property type="entry name" value="VanZ-like"/>
</dbReference>
<evidence type="ECO:0000256" key="1">
    <source>
        <dbReference type="SAM" id="Phobius"/>
    </source>
</evidence>
<feature type="transmembrane region" description="Helical" evidence="1">
    <location>
        <begin position="165"/>
        <end position="188"/>
    </location>
</feature>
<feature type="transmembrane region" description="Helical" evidence="1">
    <location>
        <begin position="222"/>
        <end position="246"/>
    </location>
</feature>
<sequence length="379" mass="41688">MEQVKTVQDPSVSPVHATTAWPLALVYAALIVFASLFPFEGWRAQGIEPHVFLLARIPPPYWTWFDVNTNIVGYGPLGFLLALALMRSGWPRAAVPVAVLAGSLLSLCMEFLQIYLPRRVPSNMDFVLNAAGTLIGAVLALVLEKLGAVARWSAFRSRWVGEGDAGILVLLALWPCALLFPAAVPFSLGQVLERLDEWLQDLLLGTPFEAWMPLGDFALTPLSMVTEMLCVMLGLWIPCLLAYCMVRHMGRRAAAALLLALSGVGVTALSAALSWGPVHAWEWVDLPVRLGVWGGLGLAVIALPLPRRACAVLLLMVLVLHLSILNQAPTNAYFSQTLQAWEQGRFIRFYGLGQWLGWLWPYATLAYVVIRVSRRQQPA</sequence>
<evidence type="ECO:0000259" key="2">
    <source>
        <dbReference type="Pfam" id="PF04892"/>
    </source>
</evidence>
<dbReference type="EMBL" id="JBHUMV010000002">
    <property type="protein sequence ID" value="MFD2753345.1"/>
    <property type="molecule type" value="Genomic_DNA"/>
</dbReference>
<dbReference type="RefSeq" id="WP_066475305.1">
    <property type="nucleotide sequence ID" value="NZ_BCNT01000004.1"/>
</dbReference>
<feature type="transmembrane region" description="Helical" evidence="1">
    <location>
        <begin position="93"/>
        <end position="114"/>
    </location>
</feature>
<organism evidence="3 4">
    <name type="scientific">Comamonas terrae</name>
    <dbReference type="NCBI Taxonomy" id="673548"/>
    <lineage>
        <taxon>Bacteria</taxon>
        <taxon>Pseudomonadati</taxon>
        <taxon>Pseudomonadota</taxon>
        <taxon>Betaproteobacteria</taxon>
        <taxon>Burkholderiales</taxon>
        <taxon>Comamonadaceae</taxon>
        <taxon>Comamonas</taxon>
    </lineage>
</organism>
<accession>A0ABW5UIQ7</accession>
<keyword evidence="1" id="KW-1133">Transmembrane helix</keyword>
<evidence type="ECO:0000313" key="4">
    <source>
        <dbReference type="Proteomes" id="UP001597463"/>
    </source>
</evidence>
<feature type="domain" description="VanZ-like" evidence="2">
    <location>
        <begin position="34"/>
        <end position="143"/>
    </location>
</feature>
<proteinExistence type="predicted"/>
<feature type="transmembrane region" description="Helical" evidence="1">
    <location>
        <begin position="349"/>
        <end position="370"/>
    </location>
</feature>
<keyword evidence="1" id="KW-0812">Transmembrane</keyword>
<comment type="caution">
    <text evidence="3">The sequence shown here is derived from an EMBL/GenBank/DDBJ whole genome shotgun (WGS) entry which is preliminary data.</text>
</comment>
<name>A0ABW5UIQ7_9BURK</name>
<evidence type="ECO:0000313" key="3">
    <source>
        <dbReference type="EMBL" id="MFD2753345.1"/>
    </source>
</evidence>
<keyword evidence="4" id="KW-1185">Reference proteome</keyword>
<dbReference type="Pfam" id="PF04892">
    <property type="entry name" value="VanZ"/>
    <property type="match status" value="1"/>
</dbReference>
<protein>
    <submittedName>
        <fullName evidence="3">VanZ family protein</fullName>
    </submittedName>
</protein>